<protein>
    <submittedName>
        <fullName evidence="2">DUF4193 domain-containing protein</fullName>
    </submittedName>
</protein>
<proteinExistence type="predicted"/>
<sequence length="100" mass="11185">MATDYDEPRVRPEDQPVNESLEAIQAQRSATTQSSTIDTDESDTAEGFDLPGAVLEEELLISVIPEREDEFTCMSCFLVKHRTQLAREKNGNKFCAECEG</sequence>
<feature type="compositionally biased region" description="Polar residues" evidence="1">
    <location>
        <begin position="26"/>
        <end position="37"/>
    </location>
</feature>
<dbReference type="Proteomes" id="UP001597307">
    <property type="component" value="Unassembled WGS sequence"/>
</dbReference>
<dbReference type="EMBL" id="JBHUGA010000067">
    <property type="protein sequence ID" value="MFD1848252.1"/>
    <property type="molecule type" value="Genomic_DNA"/>
</dbReference>
<comment type="caution">
    <text evidence="2">The sequence shown here is derived from an EMBL/GenBank/DDBJ whole genome shotgun (WGS) entry which is preliminary data.</text>
</comment>
<gene>
    <name evidence="2" type="ORF">ACFSFX_16835</name>
</gene>
<accession>A0ABW4QBY9</accession>
<evidence type="ECO:0000313" key="2">
    <source>
        <dbReference type="EMBL" id="MFD1848252.1"/>
    </source>
</evidence>
<feature type="compositionally biased region" description="Basic and acidic residues" evidence="1">
    <location>
        <begin position="1"/>
        <end position="14"/>
    </location>
</feature>
<evidence type="ECO:0000256" key="1">
    <source>
        <dbReference type="SAM" id="MobiDB-lite"/>
    </source>
</evidence>
<name>A0ABW4QBY9_9MICC</name>
<dbReference type="Pfam" id="PF13834">
    <property type="entry name" value="DUF4193"/>
    <property type="match status" value="1"/>
</dbReference>
<reference evidence="3" key="1">
    <citation type="journal article" date="2019" name="Int. J. Syst. Evol. Microbiol.">
        <title>The Global Catalogue of Microorganisms (GCM) 10K type strain sequencing project: providing services to taxonomists for standard genome sequencing and annotation.</title>
        <authorList>
            <consortium name="The Broad Institute Genomics Platform"/>
            <consortium name="The Broad Institute Genome Sequencing Center for Infectious Disease"/>
            <person name="Wu L."/>
            <person name="Ma J."/>
        </authorList>
    </citation>
    <scope>NUCLEOTIDE SEQUENCE [LARGE SCALE GENOMIC DNA]</scope>
    <source>
        <strain evidence="3">JCM 11496</strain>
    </source>
</reference>
<dbReference type="RefSeq" id="WP_343881835.1">
    <property type="nucleotide sequence ID" value="NZ_BAAAIJ010000059.1"/>
</dbReference>
<dbReference type="InterPro" id="IPR025242">
    <property type="entry name" value="DUF4193"/>
</dbReference>
<feature type="region of interest" description="Disordered" evidence="1">
    <location>
        <begin position="1"/>
        <end position="47"/>
    </location>
</feature>
<organism evidence="2 3">
    <name type="scientific">Arthrobacter flavus</name>
    <dbReference type="NCBI Taxonomy" id="95172"/>
    <lineage>
        <taxon>Bacteria</taxon>
        <taxon>Bacillati</taxon>
        <taxon>Actinomycetota</taxon>
        <taxon>Actinomycetes</taxon>
        <taxon>Micrococcales</taxon>
        <taxon>Micrococcaceae</taxon>
        <taxon>Arthrobacter</taxon>
    </lineage>
</organism>
<keyword evidence="3" id="KW-1185">Reference proteome</keyword>
<evidence type="ECO:0000313" key="3">
    <source>
        <dbReference type="Proteomes" id="UP001597307"/>
    </source>
</evidence>